<comment type="caution">
    <text evidence="4">The sequence shown here is derived from an EMBL/GenBank/DDBJ whole genome shotgun (WGS) entry which is preliminary data.</text>
</comment>
<keyword evidence="3" id="KW-0496">Mitochondrion</keyword>
<dbReference type="GO" id="GO:0045271">
    <property type="term" value="C:respiratory chain complex I"/>
    <property type="evidence" value="ECO:0007669"/>
    <property type="project" value="InterPro"/>
</dbReference>
<comment type="subunit">
    <text evidence="3">Complex I is composed of 45 different subunits.</text>
</comment>
<reference evidence="4 5" key="1">
    <citation type="submission" date="2019-04" db="EMBL/GenBank/DDBJ databases">
        <title>Draft genome of the big-headed turtle Platysternon megacephalum.</title>
        <authorList>
            <person name="Gong S."/>
        </authorList>
    </citation>
    <scope>NUCLEOTIDE SEQUENCE [LARGE SCALE GENOMIC DNA]</scope>
    <source>
        <strain evidence="4">DO16091913</strain>
        <tissue evidence="4">Muscle</tissue>
    </source>
</reference>
<gene>
    <name evidence="4" type="ORF">DR999_PMT19705</name>
</gene>
<proteinExistence type="inferred from homology"/>
<name>A0A4D9DQ83_9SAUR</name>
<comment type="function">
    <text evidence="3">Accessory subunit of the mitochondrial membrane respiratory chain NADH dehydrogenase (Complex I), that is believed not to be involved in catalysis. Complex I functions in the transfer of electrons from NADH to the respiratory chain. The immediate electron acceptor for the enzyme is believed to be ubiquinone.</text>
</comment>
<organism evidence="4 5">
    <name type="scientific">Platysternon megacephalum</name>
    <name type="common">big-headed turtle</name>
    <dbReference type="NCBI Taxonomy" id="55544"/>
    <lineage>
        <taxon>Eukaryota</taxon>
        <taxon>Metazoa</taxon>
        <taxon>Chordata</taxon>
        <taxon>Craniata</taxon>
        <taxon>Vertebrata</taxon>
        <taxon>Euteleostomi</taxon>
        <taxon>Archelosauria</taxon>
        <taxon>Testudinata</taxon>
        <taxon>Testudines</taxon>
        <taxon>Cryptodira</taxon>
        <taxon>Durocryptodira</taxon>
        <taxon>Testudinoidea</taxon>
        <taxon>Platysternidae</taxon>
        <taxon>Platysternon</taxon>
    </lineage>
</organism>
<keyword evidence="3" id="KW-0249">Electron transport</keyword>
<keyword evidence="3" id="KW-0472">Membrane</keyword>
<protein>
    <recommendedName>
        <fullName evidence="2 3">NADH dehydrogenase [ubiquinone] 1 alpha subcomplex subunit 12</fullName>
    </recommendedName>
</protein>
<evidence type="ECO:0000313" key="5">
    <source>
        <dbReference type="Proteomes" id="UP000297703"/>
    </source>
</evidence>
<keyword evidence="4" id="KW-0418">Kinase</keyword>
<evidence type="ECO:0000313" key="4">
    <source>
        <dbReference type="EMBL" id="TFJ98391.1"/>
    </source>
</evidence>
<dbReference type="PANTHER" id="PTHR12910:SF2">
    <property type="entry name" value="NADH DEHYDROGENASE [UBIQUINONE] 1 ALPHA SUBCOMPLEX SUBUNIT 12"/>
    <property type="match status" value="1"/>
</dbReference>
<evidence type="ECO:0000256" key="2">
    <source>
        <dbReference type="ARBA" id="ARBA00040285"/>
    </source>
</evidence>
<dbReference type="STRING" id="55544.A0A4D9DQ83"/>
<sequence length="64" mass="7199">MAEYVRVLRQLLQQLGGHGGLRGALWQLLRVNDLKIGALVGVDKYGNKYYEDKKNFFGIVGFTA</sequence>
<dbReference type="GO" id="GO:0016301">
    <property type="term" value="F:kinase activity"/>
    <property type="evidence" value="ECO:0007669"/>
    <property type="project" value="UniProtKB-KW"/>
</dbReference>
<keyword evidence="3" id="KW-0999">Mitochondrion inner membrane</keyword>
<dbReference type="AlphaFoldDB" id="A0A4D9DQ83"/>
<keyword evidence="3" id="KW-0813">Transport</keyword>
<comment type="subcellular location">
    <subcellularLocation>
        <location evidence="3">Mitochondrion inner membrane</location>
        <topology evidence="3">Peripheral membrane protein</topology>
        <orientation evidence="3">Matrix side</orientation>
    </subcellularLocation>
</comment>
<dbReference type="PANTHER" id="PTHR12910">
    <property type="entry name" value="NADH-UBIQUINONE OXIDOREDUCTASE SUBUNIT B17.2"/>
    <property type="match status" value="1"/>
</dbReference>
<evidence type="ECO:0000256" key="1">
    <source>
        <dbReference type="ARBA" id="ARBA00007355"/>
    </source>
</evidence>
<dbReference type="GO" id="GO:0005743">
    <property type="term" value="C:mitochondrial inner membrane"/>
    <property type="evidence" value="ECO:0007669"/>
    <property type="project" value="UniProtKB-SubCell"/>
</dbReference>
<dbReference type="GO" id="GO:0006979">
    <property type="term" value="P:response to oxidative stress"/>
    <property type="evidence" value="ECO:0007669"/>
    <property type="project" value="TreeGrafter"/>
</dbReference>
<dbReference type="OrthoDB" id="274641at2759"/>
<keyword evidence="4" id="KW-0808">Transferase</keyword>
<keyword evidence="3" id="KW-0679">Respiratory chain</keyword>
<evidence type="ECO:0000256" key="3">
    <source>
        <dbReference type="RuleBase" id="RU363103"/>
    </source>
</evidence>
<accession>A0A4D9DQ83</accession>
<dbReference type="InterPro" id="IPR007763">
    <property type="entry name" value="NDUFA12"/>
</dbReference>
<dbReference type="EMBL" id="QXTE01000405">
    <property type="protein sequence ID" value="TFJ98391.1"/>
    <property type="molecule type" value="Genomic_DNA"/>
</dbReference>
<keyword evidence="5" id="KW-1185">Reference proteome</keyword>
<dbReference type="Proteomes" id="UP000297703">
    <property type="component" value="Unassembled WGS sequence"/>
</dbReference>
<comment type="similarity">
    <text evidence="1 3">Belongs to the complex I NDUFA12 subunit family.</text>
</comment>
<reference evidence="4 5" key="2">
    <citation type="submission" date="2019-04" db="EMBL/GenBank/DDBJ databases">
        <title>The genome sequence of big-headed turtle.</title>
        <authorList>
            <person name="Gong S."/>
        </authorList>
    </citation>
    <scope>NUCLEOTIDE SEQUENCE [LARGE SCALE GENOMIC DNA]</scope>
    <source>
        <strain evidence="4">DO16091913</strain>
        <tissue evidence="4">Muscle</tissue>
    </source>
</reference>